<evidence type="ECO:0000313" key="7">
    <source>
        <dbReference type="EMBL" id="KAL3751179.1"/>
    </source>
</evidence>
<feature type="compositionally biased region" description="Polar residues" evidence="5">
    <location>
        <begin position="291"/>
        <end position="305"/>
    </location>
</feature>
<dbReference type="SUPFAM" id="SSF90209">
    <property type="entry name" value="Ran binding protein zinc finger-like"/>
    <property type="match status" value="3"/>
</dbReference>
<feature type="compositionally biased region" description="Basic and acidic residues" evidence="5">
    <location>
        <begin position="523"/>
        <end position="548"/>
    </location>
</feature>
<evidence type="ECO:0000256" key="1">
    <source>
        <dbReference type="ARBA" id="ARBA00022723"/>
    </source>
</evidence>
<dbReference type="EMBL" id="JBJKBG010000002">
    <property type="protein sequence ID" value="KAL3751179.1"/>
    <property type="molecule type" value="Genomic_DNA"/>
</dbReference>
<organism evidence="7 8">
    <name type="scientific">Eucalyptus globulus</name>
    <name type="common">Tasmanian blue gum</name>
    <dbReference type="NCBI Taxonomy" id="34317"/>
    <lineage>
        <taxon>Eukaryota</taxon>
        <taxon>Viridiplantae</taxon>
        <taxon>Streptophyta</taxon>
        <taxon>Embryophyta</taxon>
        <taxon>Tracheophyta</taxon>
        <taxon>Spermatophyta</taxon>
        <taxon>Magnoliopsida</taxon>
        <taxon>eudicotyledons</taxon>
        <taxon>Gunneridae</taxon>
        <taxon>Pentapetalae</taxon>
        <taxon>rosids</taxon>
        <taxon>malvids</taxon>
        <taxon>Myrtales</taxon>
        <taxon>Myrtaceae</taxon>
        <taxon>Myrtoideae</taxon>
        <taxon>Eucalypteae</taxon>
        <taxon>Eucalyptus</taxon>
    </lineage>
</organism>
<evidence type="ECO:0000256" key="5">
    <source>
        <dbReference type="SAM" id="MobiDB-lite"/>
    </source>
</evidence>
<reference evidence="7 8" key="1">
    <citation type="submission" date="2024-11" db="EMBL/GenBank/DDBJ databases">
        <title>Chromosome-level genome assembly of Eucalyptus globulus Labill. provides insights into its genome evolution.</title>
        <authorList>
            <person name="Li X."/>
        </authorList>
    </citation>
    <scope>NUCLEOTIDE SEQUENCE [LARGE SCALE GENOMIC DNA]</scope>
    <source>
        <strain evidence="7">CL2024</strain>
        <tissue evidence="7">Fresh tender leaves</tissue>
    </source>
</reference>
<proteinExistence type="predicted"/>
<comment type="caution">
    <text evidence="7">The sequence shown here is derived from an EMBL/GenBank/DDBJ whole genome shotgun (WGS) entry which is preliminary data.</text>
</comment>
<evidence type="ECO:0000256" key="2">
    <source>
        <dbReference type="ARBA" id="ARBA00022771"/>
    </source>
</evidence>
<dbReference type="AlphaFoldDB" id="A0ABD3LHG1"/>
<feature type="domain" description="RanBP2-type" evidence="6">
    <location>
        <begin position="395"/>
        <end position="424"/>
    </location>
</feature>
<evidence type="ECO:0000313" key="8">
    <source>
        <dbReference type="Proteomes" id="UP001634007"/>
    </source>
</evidence>
<protein>
    <recommendedName>
        <fullName evidence="6">RanBP2-type domain-containing protein</fullName>
    </recommendedName>
</protein>
<dbReference type="Pfam" id="PF00641">
    <property type="entry name" value="Zn_ribbon_RanBP"/>
    <property type="match status" value="3"/>
</dbReference>
<dbReference type="InterPro" id="IPR036443">
    <property type="entry name" value="Znf_RanBP2_sf"/>
</dbReference>
<dbReference type="PROSITE" id="PS01358">
    <property type="entry name" value="ZF_RANBP2_1"/>
    <property type="match status" value="3"/>
</dbReference>
<gene>
    <name evidence="7" type="ORF">ACJRO7_012060</name>
</gene>
<accession>A0ABD3LHG1</accession>
<dbReference type="PANTHER" id="PTHR23111:SF23">
    <property type="entry name" value="RAN BP2_NZF ZINC FINGER-LIKE SUPERFAMILY PROTEIN"/>
    <property type="match status" value="1"/>
</dbReference>
<keyword evidence="1" id="KW-0479">Metal-binding</keyword>
<evidence type="ECO:0000259" key="6">
    <source>
        <dbReference type="PROSITE" id="PS50199"/>
    </source>
</evidence>
<dbReference type="SMART" id="SM00547">
    <property type="entry name" value="ZnF_RBZ"/>
    <property type="match status" value="3"/>
</dbReference>
<evidence type="ECO:0000256" key="4">
    <source>
        <dbReference type="PROSITE-ProRule" id="PRU00322"/>
    </source>
</evidence>
<feature type="domain" description="RanBP2-type" evidence="6">
    <location>
        <begin position="318"/>
        <end position="347"/>
    </location>
</feature>
<dbReference type="PANTHER" id="PTHR23111">
    <property type="entry name" value="ZINC FINGER PROTEIN"/>
    <property type="match status" value="1"/>
</dbReference>
<feature type="domain" description="RanBP2-type" evidence="6">
    <location>
        <begin position="362"/>
        <end position="391"/>
    </location>
</feature>
<feature type="region of interest" description="Disordered" evidence="5">
    <location>
        <begin position="523"/>
        <end position="566"/>
    </location>
</feature>
<keyword evidence="8" id="KW-1185">Reference proteome</keyword>
<feature type="compositionally biased region" description="Acidic residues" evidence="5">
    <location>
        <begin position="549"/>
        <end position="558"/>
    </location>
</feature>
<dbReference type="InterPro" id="IPR001876">
    <property type="entry name" value="Znf_RanBP2"/>
</dbReference>
<keyword evidence="2 4" id="KW-0863">Zinc-finger</keyword>
<dbReference type="GO" id="GO:0008270">
    <property type="term" value="F:zinc ion binding"/>
    <property type="evidence" value="ECO:0007669"/>
    <property type="project" value="UniProtKB-KW"/>
</dbReference>
<name>A0ABD3LHG1_EUCGL</name>
<keyword evidence="3" id="KW-0862">Zinc</keyword>
<sequence>MRAVACHCVNFPKRPNASLPSPSAAKARVLSGSMHKLFPTSRWHLKNHFPNLRFVVTSARSRQYTDAPNPDSELDFSGNNYALGELVSSKPINPFPRFAPGMENNFHRTGHSESTAAQISHPWPEWVDLMVLLLKGGYFDAEGNPFQNVELGPKDSNLIRTACLNFARDRYDVMRYLSKKHIQVIAECGCPSTDRKVVNSGKRLRAHVGIDEGNVCSSCNLRGNCERAFVKAREDEGGRTVDVMRILLTYGLDPISDTVENKPCLTRTVKESVRALLKQMAEYGTDVLGSDSLQSTPAGDLSSHSSSEEKGYKDVPMKQGDWHCPKCNFLNFAKNIKCLRCDTFSQERLNQLQEDQDHLPLKKGDWICDKCNFLNFAKNTRCLRCKEKPPERLLNPGEWECESCNYINFRRNMVCLKCDYRRPKASNSKGLSQRDYDAGNHNQGHGAVEDRNSMVSLRRNSQMRVTNRWRFVDGENGVTEKPKLTNSSNEVSGILDFPIAGGMSDVSRDTEKREMWKMKMLERSRMTAEEKANPEEPRSSRIYRKSESPDFEDDEEMAEWFGSGKT</sequence>
<feature type="region of interest" description="Disordered" evidence="5">
    <location>
        <begin position="288"/>
        <end position="314"/>
    </location>
</feature>
<dbReference type="Proteomes" id="UP001634007">
    <property type="component" value="Unassembled WGS sequence"/>
</dbReference>
<evidence type="ECO:0000256" key="3">
    <source>
        <dbReference type="ARBA" id="ARBA00022833"/>
    </source>
</evidence>
<feature type="region of interest" description="Disordered" evidence="5">
    <location>
        <begin position="427"/>
        <end position="453"/>
    </location>
</feature>
<dbReference type="PROSITE" id="PS50199">
    <property type="entry name" value="ZF_RANBP2_2"/>
    <property type="match status" value="3"/>
</dbReference>
<dbReference type="Gene3D" id="4.10.1060.10">
    <property type="entry name" value="Zinc finger, RanBP2-type"/>
    <property type="match status" value="3"/>
</dbReference>